<sequence length="345" mass="38021">MRAPSLFTQCLPGLVPHDRVGNSMSLESVKEMHPSPAVEIIPSKMGHPYRYAGENVDWQGVNPLKGRVSVSDIVGSELISSKPDASLKSWDSSLDLVNTLKHEIKDGQLSFRGKRVLELSCGCGVPGIFACLKGASTVHFQDLSAETIRCTTIPNVMANLEEARERQSQQPESPLTPSRHILSPIVHFYAGEWEELSGVLSVVKNNALEASPTMNLSFSEDDFMDARSSHDGSINGHETSSRQSRRLSGSRVWESANDTDMGGGYDVILMTVIPNSAASLKKLYSLIKKCLKPPYGVLFVATKKHYVGFNNTTRQLRSLLDEEGIFGAHLIKVTTDTEIWKFFLK</sequence>
<keyword evidence="3" id="KW-1185">Reference proteome</keyword>
<dbReference type="AlphaFoldDB" id="A0AAD8KSK0"/>
<protein>
    <submittedName>
        <fullName evidence="2">Uncharacterized protein</fullName>
    </submittedName>
</protein>
<dbReference type="EMBL" id="JAUHHV010000004">
    <property type="protein sequence ID" value="KAK1426351.1"/>
    <property type="molecule type" value="Genomic_DNA"/>
</dbReference>
<dbReference type="InterPro" id="IPR029063">
    <property type="entry name" value="SAM-dependent_MTases_sf"/>
</dbReference>
<dbReference type="Pfam" id="PF10294">
    <property type="entry name" value="Methyltransf_16"/>
    <property type="match status" value="1"/>
</dbReference>
<proteinExistence type="predicted"/>
<dbReference type="InterPro" id="IPR019410">
    <property type="entry name" value="Methyltransf_16"/>
</dbReference>
<name>A0AAD8KSK0_TARER</name>
<accession>A0AAD8KSK0</accession>
<evidence type="ECO:0000313" key="3">
    <source>
        <dbReference type="Proteomes" id="UP001229421"/>
    </source>
</evidence>
<reference evidence="2" key="1">
    <citation type="journal article" date="2023" name="bioRxiv">
        <title>Improved chromosome-level genome assembly for marigold (Tagetes erecta).</title>
        <authorList>
            <person name="Jiang F."/>
            <person name="Yuan L."/>
            <person name="Wang S."/>
            <person name="Wang H."/>
            <person name="Xu D."/>
            <person name="Wang A."/>
            <person name="Fan W."/>
        </authorList>
    </citation>
    <scope>NUCLEOTIDE SEQUENCE</scope>
    <source>
        <strain evidence="2">WSJ</strain>
        <tissue evidence="2">Leaf</tissue>
    </source>
</reference>
<dbReference type="Proteomes" id="UP001229421">
    <property type="component" value="Unassembled WGS sequence"/>
</dbReference>
<evidence type="ECO:0000256" key="1">
    <source>
        <dbReference type="SAM" id="MobiDB-lite"/>
    </source>
</evidence>
<comment type="caution">
    <text evidence="2">The sequence shown here is derived from an EMBL/GenBank/DDBJ whole genome shotgun (WGS) entry which is preliminary data.</text>
</comment>
<feature type="region of interest" description="Disordered" evidence="1">
    <location>
        <begin position="227"/>
        <end position="252"/>
    </location>
</feature>
<dbReference type="SUPFAM" id="SSF53335">
    <property type="entry name" value="S-adenosyl-L-methionine-dependent methyltransferases"/>
    <property type="match status" value="1"/>
</dbReference>
<dbReference type="Gene3D" id="3.40.50.150">
    <property type="entry name" value="Vaccinia Virus protein VP39"/>
    <property type="match status" value="1"/>
</dbReference>
<organism evidence="2 3">
    <name type="scientific">Tagetes erecta</name>
    <name type="common">African marigold</name>
    <dbReference type="NCBI Taxonomy" id="13708"/>
    <lineage>
        <taxon>Eukaryota</taxon>
        <taxon>Viridiplantae</taxon>
        <taxon>Streptophyta</taxon>
        <taxon>Embryophyta</taxon>
        <taxon>Tracheophyta</taxon>
        <taxon>Spermatophyta</taxon>
        <taxon>Magnoliopsida</taxon>
        <taxon>eudicotyledons</taxon>
        <taxon>Gunneridae</taxon>
        <taxon>Pentapetalae</taxon>
        <taxon>asterids</taxon>
        <taxon>campanulids</taxon>
        <taxon>Asterales</taxon>
        <taxon>Asteraceae</taxon>
        <taxon>Asteroideae</taxon>
        <taxon>Heliantheae alliance</taxon>
        <taxon>Tageteae</taxon>
        <taxon>Tagetes</taxon>
    </lineage>
</organism>
<gene>
    <name evidence="2" type="ORF">QVD17_15022</name>
</gene>
<dbReference type="PANTHER" id="PTHR14614:SF134">
    <property type="entry name" value="S-ADENOSYL-L-METHIONINE-DEPENDENT METHYLTRANSFERASES SUPERFAMILY PROTEIN-RELATED"/>
    <property type="match status" value="1"/>
</dbReference>
<dbReference type="PANTHER" id="PTHR14614">
    <property type="entry name" value="HEPATOCELLULAR CARCINOMA-ASSOCIATED ANTIGEN"/>
    <property type="match status" value="1"/>
</dbReference>
<evidence type="ECO:0000313" key="2">
    <source>
        <dbReference type="EMBL" id="KAK1426351.1"/>
    </source>
</evidence>